<reference evidence="2 3" key="1">
    <citation type="journal article" date="2013" name="BMC Genomics">
        <title>Comparative genomics of parasitic silkworm microsporidia reveal an association between genome expansion and host adaptation.</title>
        <authorList>
            <person name="Pan G."/>
            <person name="Xu J."/>
            <person name="Li T."/>
            <person name="Xia Q."/>
            <person name="Liu S.L."/>
            <person name="Zhang G."/>
            <person name="Li S."/>
            <person name="Li C."/>
            <person name="Liu H."/>
            <person name="Yang L."/>
            <person name="Liu T."/>
            <person name="Zhang X."/>
            <person name="Wu Z."/>
            <person name="Fan W."/>
            <person name="Dang X."/>
            <person name="Xiang H."/>
            <person name="Tao M."/>
            <person name="Li Y."/>
            <person name="Hu J."/>
            <person name="Li Z."/>
            <person name="Lin L."/>
            <person name="Luo J."/>
            <person name="Geng L."/>
            <person name="Wang L."/>
            <person name="Long M."/>
            <person name="Wan Y."/>
            <person name="He N."/>
            <person name="Zhang Z."/>
            <person name="Lu C."/>
            <person name="Keeling P.J."/>
            <person name="Wang J."/>
            <person name="Xiang Z."/>
            <person name="Zhou Z."/>
        </authorList>
    </citation>
    <scope>NUCLEOTIDE SEQUENCE [LARGE SCALE GENOMIC DNA]</scope>
    <source>
        <strain evidence="3">CQ1 / CVCC 102059</strain>
    </source>
</reference>
<sequence length="118" mass="13210">MFHESDLLENEVERFSRQVIVPGIGIENQIKLRNTSVLVVGCGGLGCPVIMYLATCGIVKIGIVDHDKIEIHNLQRQVLFKEKDINKFKAEVAGDIIKQMNSNIDLNVNIMKVDDTMS</sequence>
<dbReference type="SUPFAM" id="SSF69572">
    <property type="entry name" value="Activating enzymes of the ubiquitin-like proteins"/>
    <property type="match status" value="1"/>
</dbReference>
<dbReference type="Pfam" id="PF00899">
    <property type="entry name" value="ThiF"/>
    <property type="match status" value="1"/>
</dbReference>
<dbReference type="InterPro" id="IPR035985">
    <property type="entry name" value="Ubiquitin-activating_enz"/>
</dbReference>
<gene>
    <name evidence="2" type="primary">MOCS3</name>
    <name evidence="2" type="ORF">NBO_673g0001</name>
</gene>
<name>R0M1L8_NOSB1</name>
<dbReference type="STRING" id="578461.R0M1L8"/>
<dbReference type="PANTHER" id="PTHR10953">
    <property type="entry name" value="UBIQUITIN-ACTIVATING ENZYME E1"/>
    <property type="match status" value="1"/>
</dbReference>
<dbReference type="GO" id="GO:0016779">
    <property type="term" value="F:nucleotidyltransferase activity"/>
    <property type="evidence" value="ECO:0007669"/>
    <property type="project" value="TreeGrafter"/>
</dbReference>
<evidence type="ECO:0000259" key="1">
    <source>
        <dbReference type="Pfam" id="PF00899"/>
    </source>
</evidence>
<dbReference type="HOGENOM" id="CLU_013325_11_0_1"/>
<dbReference type="GO" id="GO:0005737">
    <property type="term" value="C:cytoplasm"/>
    <property type="evidence" value="ECO:0007669"/>
    <property type="project" value="TreeGrafter"/>
</dbReference>
<keyword evidence="3" id="KW-1185">Reference proteome</keyword>
<dbReference type="Gene3D" id="3.40.50.720">
    <property type="entry name" value="NAD(P)-binding Rossmann-like Domain"/>
    <property type="match status" value="1"/>
</dbReference>
<organism evidence="2 3">
    <name type="scientific">Nosema bombycis (strain CQ1 / CVCC 102059)</name>
    <name type="common">Microsporidian parasite</name>
    <name type="synonym">Pebrine of silkworm</name>
    <dbReference type="NCBI Taxonomy" id="578461"/>
    <lineage>
        <taxon>Eukaryota</taxon>
        <taxon>Fungi</taxon>
        <taxon>Fungi incertae sedis</taxon>
        <taxon>Microsporidia</taxon>
        <taxon>Nosematidae</taxon>
        <taxon>Nosema</taxon>
    </lineage>
</organism>
<dbReference type="GO" id="GO:0008641">
    <property type="term" value="F:ubiquitin-like modifier activating enzyme activity"/>
    <property type="evidence" value="ECO:0007669"/>
    <property type="project" value="InterPro"/>
</dbReference>
<accession>R0M1L8</accession>
<dbReference type="PANTHER" id="PTHR10953:SF102">
    <property type="entry name" value="ADENYLYLTRANSFERASE AND SULFURTRANSFERASE MOCS3"/>
    <property type="match status" value="1"/>
</dbReference>
<evidence type="ECO:0000313" key="2">
    <source>
        <dbReference type="EMBL" id="EOB11889.1"/>
    </source>
</evidence>
<dbReference type="VEuPathDB" id="MicrosporidiaDB:NBO_673g0001"/>
<feature type="domain" description="THIF-type NAD/FAD binding fold" evidence="1">
    <location>
        <begin position="15"/>
        <end position="116"/>
    </location>
</feature>
<dbReference type="InterPro" id="IPR045886">
    <property type="entry name" value="ThiF/MoeB/HesA"/>
</dbReference>
<protein>
    <submittedName>
        <fullName evidence="2">Molybdenum cofactor synthesis protein 3</fullName>
    </submittedName>
</protein>
<dbReference type="AlphaFoldDB" id="R0M1L8"/>
<dbReference type="OMA" id="VIMYLAT"/>
<dbReference type="InterPro" id="IPR000594">
    <property type="entry name" value="ThiF_NAD_FAD-bd"/>
</dbReference>
<proteinExistence type="predicted"/>
<dbReference type="Proteomes" id="UP000016927">
    <property type="component" value="Unassembled WGS sequence"/>
</dbReference>
<dbReference type="GO" id="GO:0004792">
    <property type="term" value="F:thiosulfate-cyanide sulfurtransferase activity"/>
    <property type="evidence" value="ECO:0007669"/>
    <property type="project" value="TreeGrafter"/>
</dbReference>
<dbReference type="EMBL" id="KB909580">
    <property type="protein sequence ID" value="EOB11889.1"/>
    <property type="molecule type" value="Genomic_DNA"/>
</dbReference>
<evidence type="ECO:0000313" key="3">
    <source>
        <dbReference type="Proteomes" id="UP000016927"/>
    </source>
</evidence>
<dbReference type="OrthoDB" id="10261062at2759"/>